<dbReference type="NCBIfam" id="TIGR02532">
    <property type="entry name" value="IV_pilin_GFxxxE"/>
    <property type="match status" value="1"/>
</dbReference>
<dbReference type="Gene3D" id="3.30.700.10">
    <property type="entry name" value="Glycoprotein, Type 4 Pilin"/>
    <property type="match status" value="1"/>
</dbReference>
<keyword evidence="1" id="KW-0472">Membrane</keyword>
<feature type="transmembrane region" description="Helical" evidence="1">
    <location>
        <begin position="12"/>
        <end position="37"/>
    </location>
</feature>
<dbReference type="Pfam" id="PF07596">
    <property type="entry name" value="SBP_bac_10"/>
    <property type="match status" value="1"/>
</dbReference>
<feature type="domain" description="DUF1559" evidence="2">
    <location>
        <begin position="38"/>
        <end position="298"/>
    </location>
</feature>
<dbReference type="InterPro" id="IPR011453">
    <property type="entry name" value="DUF1559"/>
</dbReference>
<name>A0AAU7CFU4_9BACT</name>
<accession>A0AAU7CFU4</accession>
<dbReference type="PANTHER" id="PTHR30093:SF2">
    <property type="entry name" value="TYPE II SECRETION SYSTEM PROTEIN H"/>
    <property type="match status" value="1"/>
</dbReference>
<reference evidence="3" key="1">
    <citation type="submission" date="2024-05" db="EMBL/GenBank/DDBJ databases">
        <title>Planctomycetes of the genus Singulisphaera possess chitinolytic capabilities.</title>
        <authorList>
            <person name="Ivanova A."/>
        </authorList>
    </citation>
    <scope>NUCLEOTIDE SEQUENCE</scope>
    <source>
        <strain evidence="3">Ch08T</strain>
    </source>
</reference>
<dbReference type="PROSITE" id="PS00409">
    <property type="entry name" value="PROKAR_NTER_METHYL"/>
    <property type="match status" value="1"/>
</dbReference>
<keyword evidence="1" id="KW-1133">Transmembrane helix</keyword>
<dbReference type="Pfam" id="PF07963">
    <property type="entry name" value="N_methyl"/>
    <property type="match status" value="1"/>
</dbReference>
<dbReference type="PANTHER" id="PTHR30093">
    <property type="entry name" value="GENERAL SECRETION PATHWAY PROTEIN G"/>
    <property type="match status" value="1"/>
</dbReference>
<dbReference type="EMBL" id="CP155447">
    <property type="protein sequence ID" value="XBH04116.1"/>
    <property type="molecule type" value="Genomic_DNA"/>
</dbReference>
<evidence type="ECO:0000313" key="3">
    <source>
        <dbReference type="EMBL" id="XBH04116.1"/>
    </source>
</evidence>
<dbReference type="InterPro" id="IPR045584">
    <property type="entry name" value="Pilin-like"/>
</dbReference>
<dbReference type="AlphaFoldDB" id="A0AAU7CFU4"/>
<dbReference type="RefSeq" id="WP_406696863.1">
    <property type="nucleotide sequence ID" value="NZ_CP155447.1"/>
</dbReference>
<protein>
    <submittedName>
        <fullName evidence="3">DUF1559 domain-containing protein</fullName>
    </submittedName>
</protein>
<dbReference type="InterPro" id="IPR012902">
    <property type="entry name" value="N_methyl_site"/>
</dbReference>
<organism evidence="3">
    <name type="scientific">Singulisphaera sp. Ch08</name>
    <dbReference type="NCBI Taxonomy" id="3120278"/>
    <lineage>
        <taxon>Bacteria</taxon>
        <taxon>Pseudomonadati</taxon>
        <taxon>Planctomycetota</taxon>
        <taxon>Planctomycetia</taxon>
        <taxon>Isosphaerales</taxon>
        <taxon>Isosphaeraceae</taxon>
        <taxon>Singulisphaera</taxon>
    </lineage>
</organism>
<evidence type="ECO:0000259" key="2">
    <source>
        <dbReference type="Pfam" id="PF07596"/>
    </source>
</evidence>
<keyword evidence="1" id="KW-0812">Transmembrane</keyword>
<gene>
    <name evidence="3" type="ORF">V5E97_38345</name>
</gene>
<proteinExistence type="predicted"/>
<evidence type="ECO:0000256" key="1">
    <source>
        <dbReference type="SAM" id="Phobius"/>
    </source>
</evidence>
<sequence>MRRSRGAARSKSGFTLIELLVVIAIIGVLVALIMPAVQSAREAANRAKCQNNLKQLGLAGQEYHDTFLSLPSGWFCNESQWEATSGCTGGDCNCLPWASQPYMWNGLTSGLLLKLEQTNLWNEINFNLPPNVSDNTTSTRRTIEAFVCPSNRKANAVASGASTAIKLGPSDYRGNSAADGNLACNDAATLPTNPLDLSTSTCTQFDNGVTYKNSTVSMADITDGTTSTMFIGEVIYPKNYWSDAPSSCVRTLLGRTINKPITVGTTNYWTYWASKHPGMVNFARCDGSVGTVTSQINKLVLMKLMTRSGGESISSDEIK</sequence>
<dbReference type="SUPFAM" id="SSF54523">
    <property type="entry name" value="Pili subunits"/>
    <property type="match status" value="1"/>
</dbReference>